<dbReference type="EMBL" id="PVTP01000003">
    <property type="protein sequence ID" value="PRY78967.1"/>
    <property type="molecule type" value="Genomic_DNA"/>
</dbReference>
<feature type="transmembrane region" description="Helical" evidence="1">
    <location>
        <begin position="212"/>
        <end position="234"/>
    </location>
</feature>
<reference evidence="2 3" key="1">
    <citation type="submission" date="2018-03" db="EMBL/GenBank/DDBJ databases">
        <title>Genomic Encyclopedia of Archaeal and Bacterial Type Strains, Phase II (KMG-II): from individual species to whole genera.</title>
        <authorList>
            <person name="Goeker M."/>
        </authorList>
    </citation>
    <scope>NUCLEOTIDE SEQUENCE [LARGE SCALE GENOMIC DNA]</scope>
    <source>
        <strain evidence="2 3">DSM 101533</strain>
    </source>
</reference>
<evidence type="ECO:0000256" key="1">
    <source>
        <dbReference type="SAM" id="Phobius"/>
    </source>
</evidence>
<evidence type="ECO:0000313" key="2">
    <source>
        <dbReference type="EMBL" id="PRY78967.1"/>
    </source>
</evidence>
<keyword evidence="1" id="KW-0472">Membrane</keyword>
<feature type="transmembrane region" description="Helical" evidence="1">
    <location>
        <begin position="122"/>
        <end position="143"/>
    </location>
</feature>
<evidence type="ECO:0000313" key="3">
    <source>
        <dbReference type="Proteomes" id="UP000238007"/>
    </source>
</evidence>
<keyword evidence="3" id="KW-1185">Reference proteome</keyword>
<accession>A0A2T0W1X4</accession>
<dbReference type="OrthoDB" id="8214317at2"/>
<name>A0A2T0W1X4_9RHOB</name>
<proteinExistence type="predicted"/>
<keyword evidence="1" id="KW-0812">Transmembrane</keyword>
<feature type="transmembrane region" description="Helical" evidence="1">
    <location>
        <begin position="240"/>
        <end position="258"/>
    </location>
</feature>
<comment type="caution">
    <text evidence="2">The sequence shown here is derived from an EMBL/GenBank/DDBJ whole genome shotgun (WGS) entry which is preliminary data.</text>
</comment>
<dbReference type="Proteomes" id="UP000238007">
    <property type="component" value="Unassembled WGS sequence"/>
</dbReference>
<feature type="transmembrane region" description="Helical" evidence="1">
    <location>
        <begin position="155"/>
        <end position="173"/>
    </location>
</feature>
<keyword evidence="1" id="KW-1133">Transmembrane helix</keyword>
<feature type="transmembrane region" description="Helical" evidence="1">
    <location>
        <begin position="100"/>
        <end position="116"/>
    </location>
</feature>
<protein>
    <submittedName>
        <fullName evidence="2">Uncharacterized protein</fullName>
    </submittedName>
</protein>
<organism evidence="2 3">
    <name type="scientific">Yoonia maritima</name>
    <dbReference type="NCBI Taxonomy" id="1435347"/>
    <lineage>
        <taxon>Bacteria</taxon>
        <taxon>Pseudomonadati</taxon>
        <taxon>Pseudomonadota</taxon>
        <taxon>Alphaproteobacteria</taxon>
        <taxon>Rhodobacterales</taxon>
        <taxon>Paracoccaceae</taxon>
        <taxon>Yoonia</taxon>
    </lineage>
</organism>
<dbReference type="AlphaFoldDB" id="A0A2T0W1X4"/>
<gene>
    <name evidence="2" type="ORF">CLV80_103297</name>
</gene>
<feature type="transmembrane region" description="Helical" evidence="1">
    <location>
        <begin position="66"/>
        <end position="88"/>
    </location>
</feature>
<feature type="transmembrane region" description="Helical" evidence="1">
    <location>
        <begin position="41"/>
        <end position="60"/>
    </location>
</feature>
<dbReference type="RefSeq" id="WP_106355921.1">
    <property type="nucleotide sequence ID" value="NZ_PVTP01000003.1"/>
</dbReference>
<feature type="transmembrane region" description="Helical" evidence="1">
    <location>
        <begin position="179"/>
        <end position="200"/>
    </location>
</feature>
<feature type="transmembrane region" description="Helical" evidence="1">
    <location>
        <begin position="6"/>
        <end position="29"/>
    </location>
</feature>
<sequence>MIGSAAALTQVCMSFSALVGLLTLQMVLLRRDRRDPINRRFLFCVRITMLLFVGRVLVALTGWQVFRIFVLLGAAFIPLAALLLTEGLLRRHAPPTAKHAIAWSTVFFVISAFWYSGGIDPLRLYALLAFQMIGFLIAGGLIVRRDRTALSASENNTVTRIGLSLLLFIPLALGDFLMAVLHLPIQFSALGVLIMCWLAIGLGRTQIGHRVVITNFTVMVCAAVFVGLLVGTIAALDRDGFLLCSASVMTALLLVSILNDARALRTEEQSLGLLQYLAETDTDDPVVFLRDLRGHPLVEGAAMISRFSLAELQETTLQQIFEAAPVLRRSDPPKLGALADDHIAHLFERYSATHVILASSTPRVLIALSMPSLSASPMAELELKVVQRMAVLMAQRRIDRE</sequence>